<keyword evidence="1" id="KW-0812">Transmembrane</keyword>
<reference evidence="3" key="1">
    <citation type="journal article" date="2019" name="Int. J. Syst. Evol. Microbiol.">
        <title>The Global Catalogue of Microorganisms (GCM) 10K type strain sequencing project: providing services to taxonomists for standard genome sequencing and annotation.</title>
        <authorList>
            <consortium name="The Broad Institute Genomics Platform"/>
            <consortium name="The Broad Institute Genome Sequencing Center for Infectious Disease"/>
            <person name="Wu L."/>
            <person name="Ma J."/>
        </authorList>
    </citation>
    <scope>NUCLEOTIDE SEQUENCE [LARGE SCALE GENOMIC DNA]</scope>
    <source>
        <strain evidence="3">JCM 17214</strain>
    </source>
</reference>
<evidence type="ECO:0000313" key="3">
    <source>
        <dbReference type="Proteomes" id="UP001499909"/>
    </source>
</evidence>
<keyword evidence="1" id="KW-1133">Transmembrane helix</keyword>
<dbReference type="EMBL" id="BAABDH010000041">
    <property type="protein sequence ID" value="GAA3939867.1"/>
    <property type="molecule type" value="Genomic_DNA"/>
</dbReference>
<proteinExistence type="predicted"/>
<dbReference type="Proteomes" id="UP001499909">
    <property type="component" value="Unassembled WGS sequence"/>
</dbReference>
<name>A0ABP7N8Z6_9BACT</name>
<gene>
    <name evidence="2" type="ORF">GCM10022406_24890</name>
</gene>
<evidence type="ECO:0000313" key="2">
    <source>
        <dbReference type="EMBL" id="GAA3939867.1"/>
    </source>
</evidence>
<feature type="transmembrane region" description="Helical" evidence="1">
    <location>
        <begin position="12"/>
        <end position="33"/>
    </location>
</feature>
<accession>A0ABP7N8Z6</accession>
<protein>
    <submittedName>
        <fullName evidence="2">Uncharacterized protein</fullName>
    </submittedName>
</protein>
<dbReference type="RefSeq" id="WP_345114252.1">
    <property type="nucleotide sequence ID" value="NZ_BAABDH010000041.1"/>
</dbReference>
<evidence type="ECO:0000256" key="1">
    <source>
        <dbReference type="SAM" id="Phobius"/>
    </source>
</evidence>
<comment type="caution">
    <text evidence="2">The sequence shown here is derived from an EMBL/GenBank/DDBJ whole genome shotgun (WGS) entry which is preliminary data.</text>
</comment>
<keyword evidence="1" id="KW-0472">Membrane</keyword>
<keyword evidence="3" id="KW-1185">Reference proteome</keyword>
<organism evidence="2 3">
    <name type="scientific">Hymenobacter algoricola</name>
    <dbReference type="NCBI Taxonomy" id="486267"/>
    <lineage>
        <taxon>Bacteria</taxon>
        <taxon>Pseudomonadati</taxon>
        <taxon>Bacteroidota</taxon>
        <taxon>Cytophagia</taxon>
        <taxon>Cytophagales</taxon>
        <taxon>Hymenobacteraceae</taxon>
        <taxon>Hymenobacter</taxon>
    </lineage>
</organism>
<sequence>MDIEYIIKSYGPLASTLGAAIAFVWTIIQFVAVRTREAQNREFEVFHRLIKELVEPPTPDGALYVDRQCAIIYELRFFSRYHPVTKRTLLGLQVKWGELEGKYERLLDEISTTLKYLDSHRNKLRRVVRFFWNVNY</sequence>